<accession>A0A1T5M463</accession>
<name>A0A1T5M463_9FIRM</name>
<keyword evidence="1" id="KW-1133">Transmembrane helix</keyword>
<protein>
    <submittedName>
        <fullName evidence="2">Uncharacterized protein</fullName>
    </submittedName>
</protein>
<dbReference type="RefSeq" id="WP_079493778.1">
    <property type="nucleotide sequence ID" value="NZ_FUZT01000010.1"/>
</dbReference>
<evidence type="ECO:0000313" key="2">
    <source>
        <dbReference type="EMBL" id="SKC83010.1"/>
    </source>
</evidence>
<evidence type="ECO:0000256" key="1">
    <source>
        <dbReference type="SAM" id="Phobius"/>
    </source>
</evidence>
<keyword evidence="3" id="KW-1185">Reference proteome</keyword>
<dbReference type="EMBL" id="FUZT01000010">
    <property type="protein sequence ID" value="SKC83010.1"/>
    <property type="molecule type" value="Genomic_DNA"/>
</dbReference>
<sequence length="76" mass="8477">MYKKLKIIENTIFIAAVSLGIYALGSTYLKNKDLPPGVCPIDNNKDLIYISIGLLIFSIAFPYIVNMIIKLRGNKS</sequence>
<keyword evidence="1" id="KW-0472">Membrane</keyword>
<proteinExistence type="predicted"/>
<keyword evidence="1" id="KW-0812">Transmembrane</keyword>
<organism evidence="2 3">
    <name type="scientific">Maledivibacter halophilus</name>
    <dbReference type="NCBI Taxonomy" id="36842"/>
    <lineage>
        <taxon>Bacteria</taxon>
        <taxon>Bacillati</taxon>
        <taxon>Bacillota</taxon>
        <taxon>Clostridia</taxon>
        <taxon>Peptostreptococcales</taxon>
        <taxon>Caminicellaceae</taxon>
        <taxon>Maledivibacter</taxon>
    </lineage>
</organism>
<feature type="transmembrane region" description="Helical" evidence="1">
    <location>
        <begin position="48"/>
        <end position="69"/>
    </location>
</feature>
<reference evidence="2 3" key="1">
    <citation type="submission" date="2017-02" db="EMBL/GenBank/DDBJ databases">
        <authorList>
            <person name="Peterson S.W."/>
        </authorList>
    </citation>
    <scope>NUCLEOTIDE SEQUENCE [LARGE SCALE GENOMIC DNA]</scope>
    <source>
        <strain evidence="2 3">M1</strain>
    </source>
</reference>
<dbReference type="Proteomes" id="UP000190285">
    <property type="component" value="Unassembled WGS sequence"/>
</dbReference>
<dbReference type="OrthoDB" id="1957835at2"/>
<dbReference type="AlphaFoldDB" id="A0A1T5M463"/>
<evidence type="ECO:0000313" key="3">
    <source>
        <dbReference type="Proteomes" id="UP000190285"/>
    </source>
</evidence>
<feature type="transmembrane region" description="Helical" evidence="1">
    <location>
        <begin position="7"/>
        <end position="28"/>
    </location>
</feature>
<gene>
    <name evidence="2" type="ORF">SAMN02194393_03799</name>
</gene>